<comment type="caution">
    <text evidence="1">The sequence shown here is derived from an EMBL/GenBank/DDBJ whole genome shotgun (WGS) entry which is preliminary data.</text>
</comment>
<gene>
    <name evidence="1" type="ORF">GCM10009787_48470</name>
</gene>
<protein>
    <submittedName>
        <fullName evidence="1">Uncharacterized protein</fullName>
    </submittedName>
</protein>
<keyword evidence="2" id="KW-1185">Reference proteome</keyword>
<sequence length="72" mass="7551">MTSTCQPTTVLVGDAHCLDLECDHEHTAEGGPNGLEESYCDEVREETVCATHTAPWPCTQPTAPAALPPSGA</sequence>
<dbReference type="RefSeq" id="WP_346163535.1">
    <property type="nucleotide sequence ID" value="NZ_BAAAOQ010000016.1"/>
</dbReference>
<dbReference type="EMBL" id="BAAAOQ010000016">
    <property type="protein sequence ID" value="GAA2199854.1"/>
    <property type="molecule type" value="Genomic_DNA"/>
</dbReference>
<name>A0ABP5NJZ6_9ACTN</name>
<accession>A0ABP5NJZ6</accession>
<reference evidence="2" key="1">
    <citation type="journal article" date="2019" name="Int. J. Syst. Evol. Microbiol.">
        <title>The Global Catalogue of Microorganisms (GCM) 10K type strain sequencing project: providing services to taxonomists for standard genome sequencing and annotation.</title>
        <authorList>
            <consortium name="The Broad Institute Genomics Platform"/>
            <consortium name="The Broad Institute Genome Sequencing Center for Infectious Disease"/>
            <person name="Wu L."/>
            <person name="Ma J."/>
        </authorList>
    </citation>
    <scope>NUCLEOTIDE SEQUENCE [LARGE SCALE GENOMIC DNA]</scope>
    <source>
        <strain evidence="2">JCM 14924</strain>
    </source>
</reference>
<evidence type="ECO:0000313" key="2">
    <source>
        <dbReference type="Proteomes" id="UP001501391"/>
    </source>
</evidence>
<proteinExistence type="predicted"/>
<evidence type="ECO:0000313" key="1">
    <source>
        <dbReference type="EMBL" id="GAA2199854.1"/>
    </source>
</evidence>
<dbReference type="Proteomes" id="UP001501391">
    <property type="component" value="Unassembled WGS sequence"/>
</dbReference>
<organism evidence="1 2">
    <name type="scientific">Streptomyces bangladeshensis</name>
    <dbReference type="NCBI Taxonomy" id="295352"/>
    <lineage>
        <taxon>Bacteria</taxon>
        <taxon>Bacillati</taxon>
        <taxon>Actinomycetota</taxon>
        <taxon>Actinomycetes</taxon>
        <taxon>Kitasatosporales</taxon>
        <taxon>Streptomycetaceae</taxon>
        <taxon>Streptomyces</taxon>
    </lineage>
</organism>